<evidence type="ECO:0000313" key="2">
    <source>
        <dbReference type="EMBL" id="SCZ61706.1"/>
    </source>
</evidence>
<proteinExistence type="predicted"/>
<organism evidence="2 3">
    <name type="scientific">Epibacterium ulvae</name>
    <dbReference type="NCBI Taxonomy" id="1156985"/>
    <lineage>
        <taxon>Bacteria</taxon>
        <taxon>Pseudomonadati</taxon>
        <taxon>Pseudomonadota</taxon>
        <taxon>Alphaproteobacteria</taxon>
        <taxon>Rhodobacterales</taxon>
        <taxon>Roseobacteraceae</taxon>
        <taxon>Epibacterium</taxon>
    </lineage>
</organism>
<accession>A0A1G5QJD7</accession>
<dbReference type="Pfam" id="PF10925">
    <property type="entry name" value="DUF2680"/>
    <property type="match status" value="1"/>
</dbReference>
<dbReference type="InterPro" id="IPR024485">
    <property type="entry name" value="DUF2680"/>
</dbReference>
<feature type="compositionally biased region" description="Basic and acidic residues" evidence="1">
    <location>
        <begin position="154"/>
        <end position="167"/>
    </location>
</feature>
<dbReference type="EMBL" id="FMWG01000004">
    <property type="protein sequence ID" value="SCZ61706.1"/>
    <property type="molecule type" value="Genomic_DNA"/>
</dbReference>
<keyword evidence="3" id="KW-1185">Reference proteome</keyword>
<dbReference type="Proteomes" id="UP000198767">
    <property type="component" value="Unassembled WGS sequence"/>
</dbReference>
<sequence length="371" mass="40376">MIVSMIIQQIQAAIAKAAAEKQADQMNQQAQQQMQETQQMQQKINQELQQMMDKLEDLGLGNDSKPQQEAGGAPGGANQTGGAPGGPGGDLNMPDLNQPFGGLNLLQGEGENPLSQPFGGPIAEMIKALDELVNQTQNDAIAAEGQGGGGAVEGKPERPPVSDDPIKAAEQRLNTLNKLEDQLDNASNKVDKLVDQGVMTEAEGDKLKNQMERQFQRAEDKLVDNPKAFDKMELPDFKGMAGKLDKLQDITKQAEENKNEVDQRVASGEISAEDGEKIKNRIDAAVEKAKQAILDPDNSNDAVDKRPAQNSQQVSDDKVLEDVDKYLDKVDDNLNRIGDTNKKIDNNNSLSDEGKEKMKNQLLQDALLKMP</sequence>
<gene>
    <name evidence="2" type="ORF">SAMN04488118_104278</name>
</gene>
<feature type="region of interest" description="Disordered" evidence="1">
    <location>
        <begin position="291"/>
        <end position="320"/>
    </location>
</feature>
<protein>
    <submittedName>
        <fullName evidence="2">Uncharacterized protein</fullName>
    </submittedName>
</protein>
<name>A0A1G5QJD7_9RHOB</name>
<feature type="region of interest" description="Disordered" evidence="1">
    <location>
        <begin position="254"/>
        <end position="278"/>
    </location>
</feature>
<reference evidence="2 3" key="1">
    <citation type="submission" date="2016-10" db="EMBL/GenBank/DDBJ databases">
        <authorList>
            <person name="de Groot N.N."/>
        </authorList>
    </citation>
    <scope>NUCLEOTIDE SEQUENCE [LARGE SCALE GENOMIC DNA]</scope>
    <source>
        <strain evidence="2 3">U95</strain>
    </source>
</reference>
<evidence type="ECO:0000256" key="1">
    <source>
        <dbReference type="SAM" id="MobiDB-lite"/>
    </source>
</evidence>
<feature type="compositionally biased region" description="Gly residues" evidence="1">
    <location>
        <begin position="72"/>
        <end position="89"/>
    </location>
</feature>
<dbReference type="STRING" id="1156985.SAMN04488118_104278"/>
<feature type="region of interest" description="Disordered" evidence="1">
    <location>
        <begin position="142"/>
        <end position="167"/>
    </location>
</feature>
<feature type="compositionally biased region" description="Low complexity" evidence="1">
    <location>
        <begin position="101"/>
        <end position="114"/>
    </location>
</feature>
<dbReference type="AlphaFoldDB" id="A0A1G5QJD7"/>
<feature type="region of interest" description="Disordered" evidence="1">
    <location>
        <begin position="20"/>
        <end position="118"/>
    </location>
</feature>
<feature type="compositionally biased region" description="Basic and acidic residues" evidence="1">
    <location>
        <begin position="334"/>
        <end position="345"/>
    </location>
</feature>
<feature type="region of interest" description="Disordered" evidence="1">
    <location>
        <begin position="334"/>
        <end position="371"/>
    </location>
</feature>
<feature type="compositionally biased region" description="Basic and acidic residues" evidence="1">
    <location>
        <begin position="254"/>
        <end position="263"/>
    </location>
</feature>
<feature type="compositionally biased region" description="Low complexity" evidence="1">
    <location>
        <begin position="24"/>
        <end position="47"/>
    </location>
</feature>
<evidence type="ECO:0000313" key="3">
    <source>
        <dbReference type="Proteomes" id="UP000198767"/>
    </source>
</evidence>